<dbReference type="PANTHER" id="PTHR36174">
    <property type="entry name" value="LIPID II:GLYCINE GLYCYLTRANSFERASE"/>
    <property type="match status" value="1"/>
</dbReference>
<keyword evidence="3" id="KW-0133">Cell shape</keyword>
<comment type="similarity">
    <text evidence="1">Belongs to the FemABX family.</text>
</comment>
<accession>A0A9E4ZFH6</accession>
<dbReference type="GO" id="GO:0008360">
    <property type="term" value="P:regulation of cell shape"/>
    <property type="evidence" value="ECO:0007669"/>
    <property type="project" value="UniProtKB-KW"/>
</dbReference>
<evidence type="ECO:0000256" key="6">
    <source>
        <dbReference type="ARBA" id="ARBA00023316"/>
    </source>
</evidence>
<dbReference type="Gene3D" id="3.40.630.30">
    <property type="match status" value="2"/>
</dbReference>
<dbReference type="SUPFAM" id="SSF55729">
    <property type="entry name" value="Acyl-CoA N-acyltransferases (Nat)"/>
    <property type="match status" value="2"/>
</dbReference>
<comment type="caution">
    <text evidence="8">The sequence shown here is derived from an EMBL/GenBank/DDBJ whole genome shotgun (WGS) entry which is preliminary data.</text>
</comment>
<evidence type="ECO:0000313" key="9">
    <source>
        <dbReference type="Proteomes" id="UP001056766"/>
    </source>
</evidence>
<organism evidence="8 9">
    <name type="scientific">Methanococcoides seepicolus</name>
    <dbReference type="NCBI Taxonomy" id="2828780"/>
    <lineage>
        <taxon>Archaea</taxon>
        <taxon>Methanobacteriati</taxon>
        <taxon>Methanobacteriota</taxon>
        <taxon>Stenosarchaea group</taxon>
        <taxon>Methanomicrobia</taxon>
        <taxon>Methanosarcinales</taxon>
        <taxon>Methanosarcinaceae</taxon>
        <taxon>Methanococcoides</taxon>
    </lineage>
</organism>
<sequence length="337" mass="38406">MIEITDSFDKVQWDNFVSDHPHGNIFQTTEMVEVYRQAKNYEPVSLAAVDTVSGDIFAVVQAAVICEIRGIGSSFSARSVIHGGPLAFESREGTEAVSVLMGQYNALMKKKAIYTQIRNIWDIQESKQMLESLGYTYSDHLNYLIDLDRTADTVWQSIHKSRRKGINRAEKAGIEIKKIENDAELVDSYNLIEQTYRNVRMPIADISLFRAVYNLFAPTGMADFYMAIQDGMPVGTRVVLKYNDLVYDWYAGSKKEVEYVDEALVWCVLKENAGTYKTFDFGGAGHPSKPYGVREFKRRFGGKEVNFGRYEKTHDKFKNRIAEVGYGIYKKLKCGQF</sequence>
<dbReference type="PANTHER" id="PTHR36174:SF1">
    <property type="entry name" value="LIPID II:GLYCINE GLYCYLTRANSFERASE"/>
    <property type="match status" value="1"/>
</dbReference>
<evidence type="ECO:0000313" key="8">
    <source>
        <dbReference type="EMBL" id="MCM1986707.1"/>
    </source>
</evidence>
<dbReference type="Pfam" id="PF13480">
    <property type="entry name" value="Acetyltransf_6"/>
    <property type="match status" value="1"/>
</dbReference>
<reference evidence="8" key="1">
    <citation type="journal article" date="2021" name="mSystems">
        <title>Bacteria and Archaea Synergistically Convert Glycine Betaine to Biogenic Methane in the Formosa Cold Seep of the South China Sea.</title>
        <authorList>
            <person name="Li L."/>
            <person name="Zhang W."/>
            <person name="Zhang S."/>
            <person name="Song L."/>
            <person name="Sun Q."/>
            <person name="Zhang H."/>
            <person name="Xiang H."/>
            <person name="Dong X."/>
        </authorList>
    </citation>
    <scope>NUCLEOTIDE SEQUENCE</scope>
    <source>
        <strain evidence="8">LLY</strain>
    </source>
</reference>
<dbReference type="RefSeq" id="WP_250868063.1">
    <property type="nucleotide sequence ID" value="NZ_JAGSOI010000022.1"/>
</dbReference>
<dbReference type="GO" id="GO:0016755">
    <property type="term" value="F:aminoacyltransferase activity"/>
    <property type="evidence" value="ECO:0007669"/>
    <property type="project" value="InterPro"/>
</dbReference>
<reference evidence="8" key="2">
    <citation type="submission" date="2021-04" db="EMBL/GenBank/DDBJ databases">
        <authorList>
            <person name="Dong X."/>
        </authorList>
    </citation>
    <scope>NUCLEOTIDE SEQUENCE</scope>
    <source>
        <strain evidence="8">LLY</strain>
    </source>
</reference>
<evidence type="ECO:0000256" key="1">
    <source>
        <dbReference type="ARBA" id="ARBA00009943"/>
    </source>
</evidence>
<evidence type="ECO:0000256" key="4">
    <source>
        <dbReference type="ARBA" id="ARBA00022984"/>
    </source>
</evidence>
<keyword evidence="6" id="KW-0961">Cell wall biogenesis/degradation</keyword>
<proteinExistence type="inferred from homology"/>
<dbReference type="GO" id="GO:0071555">
    <property type="term" value="P:cell wall organization"/>
    <property type="evidence" value="ECO:0007669"/>
    <property type="project" value="UniProtKB-KW"/>
</dbReference>
<feature type="domain" description="BioF2-like acetyltransferase" evidence="7">
    <location>
        <begin position="161"/>
        <end position="286"/>
    </location>
</feature>
<dbReference type="InterPro" id="IPR038740">
    <property type="entry name" value="BioF2-like_GNAT_dom"/>
</dbReference>
<name>A0A9E4ZFH6_9EURY</name>
<evidence type="ECO:0000256" key="5">
    <source>
        <dbReference type="ARBA" id="ARBA00023315"/>
    </source>
</evidence>
<dbReference type="InterPro" id="IPR050644">
    <property type="entry name" value="PG_Glycine_Bridge_Synth"/>
</dbReference>
<evidence type="ECO:0000256" key="3">
    <source>
        <dbReference type="ARBA" id="ARBA00022960"/>
    </source>
</evidence>
<keyword evidence="4" id="KW-0573">Peptidoglycan synthesis</keyword>
<gene>
    <name evidence="8" type="ORF">KDK67_06790</name>
</gene>
<dbReference type="PROSITE" id="PS51191">
    <property type="entry name" value="FEMABX"/>
    <property type="match status" value="1"/>
</dbReference>
<evidence type="ECO:0000259" key="7">
    <source>
        <dbReference type="Pfam" id="PF13480"/>
    </source>
</evidence>
<dbReference type="AlphaFoldDB" id="A0A9E4ZFH6"/>
<dbReference type="Proteomes" id="UP001056766">
    <property type="component" value="Unassembled WGS sequence"/>
</dbReference>
<dbReference type="InterPro" id="IPR016181">
    <property type="entry name" value="Acyl_CoA_acyltransferase"/>
</dbReference>
<keyword evidence="5" id="KW-0012">Acyltransferase</keyword>
<dbReference type="InterPro" id="IPR003447">
    <property type="entry name" value="FEMABX"/>
</dbReference>
<dbReference type="EMBL" id="JAGSOI010000022">
    <property type="protein sequence ID" value="MCM1986707.1"/>
    <property type="molecule type" value="Genomic_DNA"/>
</dbReference>
<evidence type="ECO:0000256" key="2">
    <source>
        <dbReference type="ARBA" id="ARBA00022679"/>
    </source>
</evidence>
<keyword evidence="9" id="KW-1185">Reference proteome</keyword>
<protein>
    <submittedName>
        <fullName evidence="8">Peptidoglycan bridge formation glycyltransferase FemA/FemB family protein</fullName>
    </submittedName>
</protein>
<dbReference type="GO" id="GO:0044038">
    <property type="term" value="P:cell wall macromolecule biosynthetic process"/>
    <property type="evidence" value="ECO:0007669"/>
    <property type="project" value="InterPro"/>
</dbReference>
<keyword evidence="2" id="KW-0808">Transferase</keyword>